<organism evidence="2">
    <name type="scientific">Setaria italica</name>
    <name type="common">Foxtail millet</name>
    <name type="synonym">Panicum italicum</name>
    <dbReference type="NCBI Taxonomy" id="4555"/>
    <lineage>
        <taxon>Eukaryota</taxon>
        <taxon>Viridiplantae</taxon>
        <taxon>Streptophyta</taxon>
        <taxon>Embryophyta</taxon>
        <taxon>Tracheophyta</taxon>
        <taxon>Spermatophyta</taxon>
        <taxon>Magnoliopsida</taxon>
        <taxon>Liliopsida</taxon>
        <taxon>Poales</taxon>
        <taxon>Poaceae</taxon>
        <taxon>PACMAD clade</taxon>
        <taxon>Panicoideae</taxon>
        <taxon>Panicodae</taxon>
        <taxon>Paniceae</taxon>
        <taxon>Cenchrinae</taxon>
        <taxon>Setaria</taxon>
    </lineage>
</organism>
<proteinExistence type="predicted"/>
<reference evidence="2" key="2">
    <citation type="submission" date="2015-07" db="EMBL/GenBank/DDBJ databases">
        <authorList>
            <person name="Noorani M."/>
        </authorList>
    </citation>
    <scope>NUCLEOTIDE SEQUENCE</scope>
    <source>
        <strain evidence="2">Yugu1</strain>
    </source>
</reference>
<evidence type="ECO:0000256" key="1">
    <source>
        <dbReference type="SAM" id="MobiDB-lite"/>
    </source>
</evidence>
<accession>A0A368SHS4</accession>
<protein>
    <submittedName>
        <fullName evidence="2">Uncharacterized protein</fullName>
    </submittedName>
</protein>
<reference evidence="2" key="1">
    <citation type="journal article" date="2012" name="Nat. Biotechnol.">
        <title>Reference genome sequence of the model plant Setaria.</title>
        <authorList>
            <person name="Bennetzen J.L."/>
            <person name="Schmutz J."/>
            <person name="Wang H."/>
            <person name="Percifield R."/>
            <person name="Hawkins J."/>
            <person name="Pontaroli A.C."/>
            <person name="Estep M."/>
            <person name="Feng L."/>
            <person name="Vaughn J.N."/>
            <person name="Grimwood J."/>
            <person name="Jenkins J."/>
            <person name="Barry K."/>
            <person name="Lindquist E."/>
            <person name="Hellsten U."/>
            <person name="Deshpande S."/>
            <person name="Wang X."/>
            <person name="Wu X."/>
            <person name="Mitros T."/>
            <person name="Triplett J."/>
            <person name="Yang X."/>
            <person name="Ye C.Y."/>
            <person name="Mauro-Herrera M."/>
            <person name="Wang L."/>
            <person name="Li P."/>
            <person name="Sharma M."/>
            <person name="Sharma R."/>
            <person name="Ronald P.C."/>
            <person name="Panaud O."/>
            <person name="Kellogg E.A."/>
            <person name="Brutnell T.P."/>
            <person name="Doust A.N."/>
            <person name="Tuskan G.A."/>
            <person name="Rokhsar D."/>
            <person name="Devos K.M."/>
        </authorList>
    </citation>
    <scope>NUCLEOTIDE SEQUENCE [LARGE SCALE GENOMIC DNA]</scope>
    <source>
        <strain evidence="2">Yugu1</strain>
    </source>
</reference>
<name>A0A368SHS4_SETIT</name>
<evidence type="ECO:0000313" key="2">
    <source>
        <dbReference type="EMBL" id="RCV41948.1"/>
    </source>
</evidence>
<dbReference type="AlphaFoldDB" id="A0A368SHS4"/>
<sequence length="148" mass="15622">MSFGSCESKGTSMDPKLAPPHRQPLIFTATPVAAYPLVRRSSSRSLPTAGSAAARPSLHFVTLEAGCGSLGVDSPSCFGSGAFLLGKVDSWEEELDLPFLHAPTRVGAARSSTKRVIQGAKSVGSGSIVKQELEWWGAGLERCQTHHT</sequence>
<dbReference type="EMBL" id="CM003536">
    <property type="protein sequence ID" value="RCV41948.1"/>
    <property type="molecule type" value="Genomic_DNA"/>
</dbReference>
<gene>
    <name evidence="2" type="ORF">SETIT_9G175800v2</name>
</gene>
<feature type="region of interest" description="Disordered" evidence="1">
    <location>
        <begin position="1"/>
        <end position="21"/>
    </location>
</feature>